<evidence type="ECO:0000256" key="11">
    <source>
        <dbReference type="PIRSR" id="PIRSR001549-1"/>
    </source>
</evidence>
<evidence type="ECO:0000256" key="10">
    <source>
        <dbReference type="HAMAP-Rule" id="MF_00127"/>
    </source>
</evidence>
<dbReference type="NCBIfam" id="TIGR00442">
    <property type="entry name" value="hisS"/>
    <property type="match status" value="1"/>
</dbReference>
<feature type="binding site" evidence="11">
    <location>
        <position position="150"/>
    </location>
    <ligand>
        <name>L-histidine</name>
        <dbReference type="ChEBI" id="CHEBI:57595"/>
    </ligand>
</feature>
<keyword evidence="4 10" id="KW-0436">Ligase</keyword>
<comment type="subcellular location">
    <subcellularLocation>
        <location evidence="10">Cytoplasm</location>
    </subcellularLocation>
</comment>
<dbReference type="PANTHER" id="PTHR11476">
    <property type="entry name" value="HISTIDYL-TRNA SYNTHETASE"/>
    <property type="match status" value="1"/>
</dbReference>
<dbReference type="PROSITE" id="PS50862">
    <property type="entry name" value="AA_TRNA_LIGASE_II"/>
    <property type="match status" value="1"/>
</dbReference>
<dbReference type="PANTHER" id="PTHR11476:SF7">
    <property type="entry name" value="HISTIDINE--TRNA LIGASE"/>
    <property type="match status" value="1"/>
</dbReference>
<evidence type="ECO:0000256" key="1">
    <source>
        <dbReference type="ARBA" id="ARBA00008226"/>
    </source>
</evidence>
<organism evidence="13 14">
    <name type="scientific">Flammeovirga aprica JL-4</name>
    <dbReference type="NCBI Taxonomy" id="694437"/>
    <lineage>
        <taxon>Bacteria</taxon>
        <taxon>Pseudomonadati</taxon>
        <taxon>Bacteroidota</taxon>
        <taxon>Cytophagia</taxon>
        <taxon>Cytophagales</taxon>
        <taxon>Flammeovirgaceae</taxon>
        <taxon>Flammeovirga</taxon>
    </lineage>
</organism>
<feature type="binding site" evidence="11">
    <location>
        <position position="146"/>
    </location>
    <ligand>
        <name>L-histidine</name>
        <dbReference type="ChEBI" id="CHEBI:57595"/>
    </ligand>
</feature>
<dbReference type="InterPro" id="IPR041715">
    <property type="entry name" value="HisRS-like_core"/>
</dbReference>
<keyword evidence="5 10" id="KW-0547">Nucleotide-binding</keyword>
<protein>
    <recommendedName>
        <fullName evidence="10">Histidine--tRNA ligase</fullName>
        <ecNumber evidence="10">6.1.1.21</ecNumber>
    </recommendedName>
    <alternativeName>
        <fullName evidence="10">Histidyl-tRNA synthetase</fullName>
        <shortName evidence="10">HisRS</shortName>
    </alternativeName>
</protein>
<dbReference type="HAMAP" id="MF_00127">
    <property type="entry name" value="His_tRNA_synth"/>
    <property type="match status" value="1"/>
</dbReference>
<dbReference type="InterPro" id="IPR033656">
    <property type="entry name" value="HisRS_anticodon"/>
</dbReference>
<comment type="catalytic activity">
    <reaction evidence="9 10">
        <text>tRNA(His) + L-histidine + ATP = L-histidyl-tRNA(His) + AMP + diphosphate + H(+)</text>
        <dbReference type="Rhea" id="RHEA:17313"/>
        <dbReference type="Rhea" id="RHEA-COMP:9665"/>
        <dbReference type="Rhea" id="RHEA-COMP:9689"/>
        <dbReference type="ChEBI" id="CHEBI:15378"/>
        <dbReference type="ChEBI" id="CHEBI:30616"/>
        <dbReference type="ChEBI" id="CHEBI:33019"/>
        <dbReference type="ChEBI" id="CHEBI:57595"/>
        <dbReference type="ChEBI" id="CHEBI:78442"/>
        <dbReference type="ChEBI" id="CHEBI:78527"/>
        <dbReference type="ChEBI" id="CHEBI:456215"/>
        <dbReference type="EC" id="6.1.1.21"/>
    </reaction>
</comment>
<keyword evidence="8 10" id="KW-0030">Aminoacyl-tRNA synthetase</keyword>
<dbReference type="Pfam" id="PF03129">
    <property type="entry name" value="HGTP_anticodon"/>
    <property type="match status" value="1"/>
</dbReference>
<comment type="caution">
    <text evidence="13">The sequence shown here is derived from an EMBL/GenBank/DDBJ whole genome shotgun (WGS) entry which is preliminary data.</text>
</comment>
<comment type="subunit">
    <text evidence="2 10">Homodimer.</text>
</comment>
<dbReference type="InterPro" id="IPR004516">
    <property type="entry name" value="HisRS/HisZ"/>
</dbReference>
<dbReference type="GO" id="GO:0005737">
    <property type="term" value="C:cytoplasm"/>
    <property type="evidence" value="ECO:0007669"/>
    <property type="project" value="UniProtKB-SubCell"/>
</dbReference>
<dbReference type="AlphaFoldDB" id="A0A7X9RY52"/>
<dbReference type="Gene3D" id="3.30.930.10">
    <property type="entry name" value="Bira Bifunctional Protein, Domain 2"/>
    <property type="match status" value="1"/>
</dbReference>
<evidence type="ECO:0000256" key="5">
    <source>
        <dbReference type="ARBA" id="ARBA00022741"/>
    </source>
</evidence>
<dbReference type="SUPFAM" id="SSF55681">
    <property type="entry name" value="Class II aaRS and biotin synthetases"/>
    <property type="match status" value="1"/>
</dbReference>
<dbReference type="GO" id="GO:0005524">
    <property type="term" value="F:ATP binding"/>
    <property type="evidence" value="ECO:0007669"/>
    <property type="project" value="UniProtKB-UniRule"/>
</dbReference>
<dbReference type="GO" id="GO:0004821">
    <property type="term" value="F:histidine-tRNA ligase activity"/>
    <property type="evidence" value="ECO:0007669"/>
    <property type="project" value="UniProtKB-UniRule"/>
</dbReference>
<comment type="similarity">
    <text evidence="1 10">Belongs to the class-II aminoacyl-tRNA synthetase family.</text>
</comment>
<evidence type="ECO:0000256" key="6">
    <source>
        <dbReference type="ARBA" id="ARBA00022840"/>
    </source>
</evidence>
<dbReference type="Pfam" id="PF13393">
    <property type="entry name" value="tRNA-synt_His"/>
    <property type="match status" value="1"/>
</dbReference>
<dbReference type="RefSeq" id="WP_169659081.1">
    <property type="nucleotide sequence ID" value="NZ_JABANE010000076.1"/>
</dbReference>
<dbReference type="InterPro" id="IPR045864">
    <property type="entry name" value="aa-tRNA-synth_II/BPL/LPL"/>
</dbReference>
<dbReference type="InterPro" id="IPR006195">
    <property type="entry name" value="aa-tRNA-synth_II"/>
</dbReference>
<evidence type="ECO:0000313" key="14">
    <source>
        <dbReference type="Proteomes" id="UP000576082"/>
    </source>
</evidence>
<evidence type="ECO:0000256" key="7">
    <source>
        <dbReference type="ARBA" id="ARBA00022917"/>
    </source>
</evidence>
<dbReference type="CDD" id="cd00859">
    <property type="entry name" value="HisRS_anticodon"/>
    <property type="match status" value="1"/>
</dbReference>
<reference evidence="13 14" key="1">
    <citation type="submission" date="2020-04" db="EMBL/GenBank/DDBJ databases">
        <title>Flammeovirga sp. SR4, a novel species isolated from seawater.</title>
        <authorList>
            <person name="Wang X."/>
        </authorList>
    </citation>
    <scope>NUCLEOTIDE SEQUENCE [LARGE SCALE GENOMIC DNA]</scope>
    <source>
        <strain evidence="13 14">ATCC 23126</strain>
    </source>
</reference>
<evidence type="ECO:0000256" key="3">
    <source>
        <dbReference type="ARBA" id="ARBA00022490"/>
    </source>
</evidence>
<evidence type="ECO:0000259" key="12">
    <source>
        <dbReference type="PROSITE" id="PS50862"/>
    </source>
</evidence>
<dbReference type="Proteomes" id="UP000576082">
    <property type="component" value="Unassembled WGS sequence"/>
</dbReference>
<evidence type="ECO:0000256" key="2">
    <source>
        <dbReference type="ARBA" id="ARBA00011738"/>
    </source>
</evidence>
<feature type="binding site" evidence="11">
    <location>
        <begin position="301"/>
        <end position="302"/>
    </location>
    <ligand>
        <name>L-histidine</name>
        <dbReference type="ChEBI" id="CHEBI:57595"/>
    </ligand>
</feature>
<dbReference type="GO" id="GO:0006427">
    <property type="term" value="P:histidyl-tRNA aminoacylation"/>
    <property type="evidence" value="ECO:0007669"/>
    <property type="project" value="UniProtKB-UniRule"/>
</dbReference>
<name>A0A7X9RY52_9BACT</name>
<keyword evidence="7 10" id="KW-0648">Protein biosynthesis</keyword>
<feature type="domain" description="Aminoacyl-transfer RNA synthetases class-II family profile" evidence="12">
    <location>
        <begin position="1"/>
        <end position="384"/>
    </location>
</feature>
<dbReference type="SUPFAM" id="SSF52954">
    <property type="entry name" value="Class II aaRS ABD-related"/>
    <property type="match status" value="1"/>
</dbReference>
<keyword evidence="3 10" id="KW-0963">Cytoplasm</keyword>
<gene>
    <name evidence="10" type="primary">hisS</name>
    <name evidence="13" type="ORF">HHU12_22960</name>
</gene>
<feature type="binding site" evidence="11">
    <location>
        <position position="297"/>
    </location>
    <ligand>
        <name>L-histidine</name>
        <dbReference type="ChEBI" id="CHEBI:57595"/>
    </ligand>
</feature>
<dbReference type="CDD" id="cd00773">
    <property type="entry name" value="HisRS-like_core"/>
    <property type="match status" value="1"/>
</dbReference>
<dbReference type="InterPro" id="IPR004154">
    <property type="entry name" value="Anticodon-bd"/>
</dbReference>
<sequence length="457" mass="51125">MAKQKPSVPKGTRDFGPEQMAKRTYILETIKDVYKKYGFQNLETPTMENLSVLTGKYGDEGDQLLFKIVNSGDYLKKVNADDLEKGAKHMLPKISDKGLRYDLTVPFARYVVMNQGTLSFPFKRYQVQPVWRADRPQRGRYREFYQCDADVVGTDSLLCEAEILAMMGEALTNLQITDHTIKLNNRKVLTGIAEAIGENGKESELCVAIDKLDKIGVEKVNLELVEQRGFTQEAVDQLSPIYEMSGSTAERIEKMKTFLASSEVGLKGLAELEEVFNYTTKMGVPTEKVEFDVTLARGLSYYTGAIFEVKVNNANMGSISGGGRYDNLTGVFGLDGMSGVGFSFGVDRIYDVLEELDLYPSSAVETTKVMLTNFDDQGRDYSLPLLQKLRNAGISAELYPDNAKMKKQMNFANKKGIQYVVLAWEDEMAQNKYSLKNMSTGEQNMLSADEIVDLLKG</sequence>
<keyword evidence="14" id="KW-1185">Reference proteome</keyword>
<dbReference type="EMBL" id="JABANE010000076">
    <property type="protein sequence ID" value="NME70853.1"/>
    <property type="molecule type" value="Genomic_DNA"/>
</dbReference>
<evidence type="ECO:0000313" key="13">
    <source>
        <dbReference type="EMBL" id="NME70853.1"/>
    </source>
</evidence>
<dbReference type="InterPro" id="IPR036621">
    <property type="entry name" value="Anticodon-bd_dom_sf"/>
</dbReference>
<dbReference type="InterPro" id="IPR015807">
    <property type="entry name" value="His-tRNA-ligase"/>
</dbReference>
<evidence type="ECO:0000256" key="8">
    <source>
        <dbReference type="ARBA" id="ARBA00023146"/>
    </source>
</evidence>
<dbReference type="FunFam" id="3.30.930.10:FF:000093">
    <property type="entry name" value="Histidine--tRNA ligase"/>
    <property type="match status" value="1"/>
</dbReference>
<dbReference type="EC" id="6.1.1.21" evidence="10"/>
<keyword evidence="6 10" id="KW-0067">ATP-binding</keyword>
<accession>A0A7X9RY52</accession>
<evidence type="ECO:0000256" key="9">
    <source>
        <dbReference type="ARBA" id="ARBA00047639"/>
    </source>
</evidence>
<evidence type="ECO:0000256" key="4">
    <source>
        <dbReference type="ARBA" id="ARBA00022598"/>
    </source>
</evidence>
<dbReference type="PIRSF" id="PIRSF001549">
    <property type="entry name" value="His-tRNA_synth"/>
    <property type="match status" value="1"/>
</dbReference>
<feature type="binding site" evidence="11">
    <location>
        <begin position="102"/>
        <end position="104"/>
    </location>
    <ligand>
        <name>L-histidine</name>
        <dbReference type="ChEBI" id="CHEBI:57595"/>
    </ligand>
</feature>
<dbReference type="Gene3D" id="3.40.50.800">
    <property type="entry name" value="Anticodon-binding domain"/>
    <property type="match status" value="1"/>
</dbReference>
<feature type="binding site" evidence="11">
    <location>
        <position position="132"/>
    </location>
    <ligand>
        <name>L-histidine</name>
        <dbReference type="ChEBI" id="CHEBI:57595"/>
    </ligand>
</feature>
<proteinExistence type="inferred from homology"/>